<sequence length="571" mass="60871">MRTGDGRVPGNGGKGGRGGRKGRTIRNIGHGGERMEDGGGGRGAGGRRMGGGRWAGGERGTGRRKRAVPGDRRRDKDGREERGWGEDGRKVMGEGAKRGNKGMGRWGGRGKRNEIKKQRGGRGKKGKGKEEEKGSRGGKDQYREGRKDGLECGEGRGGGWWNDKGGFLKIILRLPIEKWSGHVRAGMLFGSTAWIPKGEGCWSINIAIEHIDNGRMKTGDWIGKVRENFELMSAEGRFNDEIVVGLRVGGVGEWENVAYTERVERGFVLDLCCVCGKVFVFEFGGVALLGGVWFLDVRCLGGVLVLWAVVLWFVVLWFWFGGGLVLLGSVGSLDVVVVGVWLVSVFVGVVGLCSGWLGVGCFERVVTVLVWWWSVDGGWLAVGGVVMGCVVEVWVWLWLLMWVGVVVCVVLWDVFVVGVGGGCGGGCVGVAYLAVVLFGRVVVEMRVECGGCWLLVLVGGSGGVVGLGCVWVVEFLLGDVLLVVVVVCEVWVVVVGCGLVLVLVGVGGFTSRDVVCGFGGVGGLKSVLCVRAGIDGLECRVGGGLEMSLECGLVGGVLWVSLWWYSVELSG</sequence>
<feature type="transmembrane region" description="Helical" evidence="2">
    <location>
        <begin position="305"/>
        <end position="328"/>
    </location>
</feature>
<keyword evidence="2" id="KW-0472">Membrane</keyword>
<feature type="compositionally biased region" description="Basic and acidic residues" evidence="1">
    <location>
        <begin position="68"/>
        <end position="97"/>
    </location>
</feature>
<keyword evidence="2" id="KW-1133">Transmembrane helix</keyword>
<feature type="transmembrane region" description="Helical" evidence="2">
    <location>
        <begin position="365"/>
        <end position="386"/>
    </location>
</feature>
<feature type="compositionally biased region" description="Gly residues" evidence="1">
    <location>
        <begin position="7"/>
        <end position="16"/>
    </location>
</feature>
<evidence type="ECO:0000256" key="2">
    <source>
        <dbReference type="SAM" id="Phobius"/>
    </source>
</evidence>
<feature type="transmembrane region" description="Helical" evidence="2">
    <location>
        <begin position="418"/>
        <end position="439"/>
    </location>
</feature>
<feature type="region of interest" description="Disordered" evidence="1">
    <location>
        <begin position="1"/>
        <end position="150"/>
    </location>
</feature>
<feature type="transmembrane region" description="Helical" evidence="2">
    <location>
        <begin position="393"/>
        <end position="412"/>
    </location>
</feature>
<evidence type="ECO:0000313" key="4">
    <source>
        <dbReference type="Proteomes" id="UP001151760"/>
    </source>
</evidence>
<evidence type="ECO:0000256" key="1">
    <source>
        <dbReference type="SAM" id="MobiDB-lite"/>
    </source>
</evidence>
<feature type="transmembrane region" description="Helical" evidence="2">
    <location>
        <begin position="267"/>
        <end position="293"/>
    </location>
</feature>
<keyword evidence="4" id="KW-1185">Reference proteome</keyword>
<feature type="transmembrane region" description="Helical" evidence="2">
    <location>
        <begin position="451"/>
        <end position="474"/>
    </location>
</feature>
<feature type="compositionally biased region" description="Basic and acidic residues" evidence="1">
    <location>
        <begin position="128"/>
        <end position="150"/>
    </location>
</feature>
<gene>
    <name evidence="3" type="ORF">Tco_1003237</name>
</gene>
<keyword evidence="2" id="KW-0812">Transmembrane</keyword>
<feature type="compositionally biased region" description="Basic residues" evidence="1">
    <location>
        <begin position="118"/>
        <end position="127"/>
    </location>
</feature>
<dbReference type="Proteomes" id="UP001151760">
    <property type="component" value="Unassembled WGS sequence"/>
</dbReference>
<proteinExistence type="predicted"/>
<reference evidence="3" key="1">
    <citation type="journal article" date="2022" name="Int. J. Mol. Sci.">
        <title>Draft Genome of Tanacetum Coccineum: Genomic Comparison of Closely Related Tanacetum-Family Plants.</title>
        <authorList>
            <person name="Yamashiro T."/>
            <person name="Shiraishi A."/>
            <person name="Nakayama K."/>
            <person name="Satake H."/>
        </authorList>
    </citation>
    <scope>NUCLEOTIDE SEQUENCE</scope>
</reference>
<reference evidence="3" key="2">
    <citation type="submission" date="2022-01" db="EMBL/GenBank/DDBJ databases">
        <authorList>
            <person name="Yamashiro T."/>
            <person name="Shiraishi A."/>
            <person name="Satake H."/>
            <person name="Nakayama K."/>
        </authorList>
    </citation>
    <scope>NUCLEOTIDE SEQUENCE</scope>
</reference>
<name>A0ABQ5F9M9_9ASTR</name>
<accession>A0ABQ5F9M9</accession>
<organism evidence="3 4">
    <name type="scientific">Tanacetum coccineum</name>
    <dbReference type="NCBI Taxonomy" id="301880"/>
    <lineage>
        <taxon>Eukaryota</taxon>
        <taxon>Viridiplantae</taxon>
        <taxon>Streptophyta</taxon>
        <taxon>Embryophyta</taxon>
        <taxon>Tracheophyta</taxon>
        <taxon>Spermatophyta</taxon>
        <taxon>Magnoliopsida</taxon>
        <taxon>eudicotyledons</taxon>
        <taxon>Gunneridae</taxon>
        <taxon>Pentapetalae</taxon>
        <taxon>asterids</taxon>
        <taxon>campanulids</taxon>
        <taxon>Asterales</taxon>
        <taxon>Asteraceae</taxon>
        <taxon>Asteroideae</taxon>
        <taxon>Anthemideae</taxon>
        <taxon>Anthemidinae</taxon>
        <taxon>Tanacetum</taxon>
    </lineage>
</organism>
<feature type="transmembrane region" description="Helical" evidence="2">
    <location>
        <begin position="480"/>
        <end position="504"/>
    </location>
</feature>
<comment type="caution">
    <text evidence="3">The sequence shown here is derived from an EMBL/GenBank/DDBJ whole genome shotgun (WGS) entry which is preliminary data.</text>
</comment>
<protein>
    <submittedName>
        <fullName evidence="3">Uncharacterized protein</fullName>
    </submittedName>
</protein>
<dbReference type="EMBL" id="BQNB010017132">
    <property type="protein sequence ID" value="GJT59704.1"/>
    <property type="molecule type" value="Genomic_DNA"/>
</dbReference>
<feature type="compositionally biased region" description="Gly residues" evidence="1">
    <location>
        <begin position="40"/>
        <end position="59"/>
    </location>
</feature>
<evidence type="ECO:0000313" key="3">
    <source>
        <dbReference type="EMBL" id="GJT59704.1"/>
    </source>
</evidence>
<feature type="transmembrane region" description="Helical" evidence="2">
    <location>
        <begin position="335"/>
        <end position="359"/>
    </location>
</feature>